<dbReference type="InterPro" id="IPR000014">
    <property type="entry name" value="PAS"/>
</dbReference>
<dbReference type="PANTHER" id="PTHR45138">
    <property type="entry name" value="REGULATORY COMPONENTS OF SENSORY TRANSDUCTION SYSTEM"/>
    <property type="match status" value="1"/>
</dbReference>
<accession>A0ABX6QNV9</accession>
<dbReference type="SMART" id="SM00091">
    <property type="entry name" value="PAS"/>
    <property type="match status" value="1"/>
</dbReference>
<dbReference type="InterPro" id="IPR043128">
    <property type="entry name" value="Rev_trsase/Diguanyl_cyclase"/>
</dbReference>
<evidence type="ECO:0000259" key="4">
    <source>
        <dbReference type="PROSITE" id="PS50113"/>
    </source>
</evidence>
<dbReference type="Gene3D" id="3.30.70.270">
    <property type="match status" value="1"/>
</dbReference>
<dbReference type="NCBIfam" id="TIGR00254">
    <property type="entry name" value="GGDEF"/>
    <property type="match status" value="1"/>
</dbReference>
<evidence type="ECO:0000256" key="1">
    <source>
        <dbReference type="ARBA" id="ARBA00012528"/>
    </source>
</evidence>
<dbReference type="InterPro" id="IPR050469">
    <property type="entry name" value="Diguanylate_Cyclase"/>
</dbReference>
<dbReference type="SUPFAM" id="SSF55073">
    <property type="entry name" value="Nucleotide cyclase"/>
    <property type="match status" value="1"/>
</dbReference>
<dbReference type="Pfam" id="PF08448">
    <property type="entry name" value="PAS_4"/>
    <property type="match status" value="1"/>
</dbReference>
<dbReference type="Pfam" id="PF00990">
    <property type="entry name" value="GGDEF"/>
    <property type="match status" value="1"/>
</dbReference>
<name>A0ABX6QNV9_9HYPH</name>
<dbReference type="NCBIfam" id="TIGR00229">
    <property type="entry name" value="sensory_box"/>
    <property type="match status" value="1"/>
</dbReference>
<protein>
    <recommendedName>
        <fullName evidence="1">diguanylate cyclase</fullName>
        <ecNumber evidence="1">2.7.7.65</ecNumber>
    </recommendedName>
</protein>
<evidence type="ECO:0000259" key="5">
    <source>
        <dbReference type="PROSITE" id="PS50887"/>
    </source>
</evidence>
<feature type="domain" description="GGDEF" evidence="5">
    <location>
        <begin position="297"/>
        <end position="429"/>
    </location>
</feature>
<dbReference type="RefSeq" id="WP_171033737.1">
    <property type="nucleotide sequence ID" value="NZ_CP058350.1"/>
</dbReference>
<dbReference type="PROSITE" id="PS50887">
    <property type="entry name" value="GGDEF"/>
    <property type="match status" value="1"/>
</dbReference>
<evidence type="ECO:0000259" key="3">
    <source>
        <dbReference type="PROSITE" id="PS50112"/>
    </source>
</evidence>
<dbReference type="SUPFAM" id="SSF55785">
    <property type="entry name" value="PYP-like sensor domain (PAS domain)"/>
    <property type="match status" value="1"/>
</dbReference>
<dbReference type="InterPro" id="IPR000700">
    <property type="entry name" value="PAS-assoc_C"/>
</dbReference>
<dbReference type="CDD" id="cd00130">
    <property type="entry name" value="PAS"/>
    <property type="match status" value="1"/>
</dbReference>
<feature type="domain" description="PAC" evidence="4">
    <location>
        <begin position="213"/>
        <end position="265"/>
    </location>
</feature>
<dbReference type="CDD" id="cd01949">
    <property type="entry name" value="GGDEF"/>
    <property type="match status" value="1"/>
</dbReference>
<dbReference type="EMBL" id="CP058350">
    <property type="protein sequence ID" value="QLF69967.1"/>
    <property type="molecule type" value="Genomic_DNA"/>
</dbReference>
<dbReference type="Gene3D" id="3.30.450.20">
    <property type="entry name" value="PAS domain"/>
    <property type="match status" value="1"/>
</dbReference>
<sequence>MHTARAQGHVRSEPETASLLSWLALDNTAVPQALEPLCPLVIRHLKEVRPSTICFLPLSPQTTELILTTMRGQVGDGVYLVIVSKAPLPATTVNRLFAFGADDYWCDEQPDDLLLCLARAGRSMKRLRNVIEERQSPSGDMEFLKRGLDHLPAPISLKDQAGRYAYCNKAFQTLMNLSLDEIIGRKVCELLPPDVARRYAELDALLLDDGMGQCFETELCVVDDAPKHLLLHKVRVEDDAGEALGIASVLIDITDRKQLESRLVRAAERDPLTNAYNRRKFFALVQEVVVEAIVTAEPLAVAIVDIDHFKSINDEYGHSEGDRILCEIVAILEKEANDLIEVARAGGEEFFLFFRGQAAIDAAAILERMRTQIARYCRMSTSSGSAGTISAGYSAFDPASHTIDQALRRADAALYLAKDGGRNRVCSAT</sequence>
<organism evidence="6 7">
    <name type="scientific">Peteryoungia desertarenae</name>
    <dbReference type="NCBI Taxonomy" id="1813451"/>
    <lineage>
        <taxon>Bacteria</taxon>
        <taxon>Pseudomonadati</taxon>
        <taxon>Pseudomonadota</taxon>
        <taxon>Alphaproteobacteria</taxon>
        <taxon>Hyphomicrobiales</taxon>
        <taxon>Rhizobiaceae</taxon>
        <taxon>Peteryoungia</taxon>
    </lineage>
</organism>
<dbReference type="PANTHER" id="PTHR45138:SF9">
    <property type="entry name" value="DIGUANYLATE CYCLASE DGCM-RELATED"/>
    <property type="match status" value="1"/>
</dbReference>
<dbReference type="InterPro" id="IPR013656">
    <property type="entry name" value="PAS_4"/>
</dbReference>
<dbReference type="InterPro" id="IPR029787">
    <property type="entry name" value="Nucleotide_cyclase"/>
</dbReference>
<dbReference type="InterPro" id="IPR035965">
    <property type="entry name" value="PAS-like_dom_sf"/>
</dbReference>
<proteinExistence type="predicted"/>
<reference evidence="6 7" key="1">
    <citation type="submission" date="2020-06" db="EMBL/GenBank/DDBJ databases">
        <title>Genome sequence of Rhizobium sp strain ADMK78.</title>
        <authorList>
            <person name="Rahi P."/>
        </authorList>
    </citation>
    <scope>NUCLEOTIDE SEQUENCE [LARGE SCALE GENOMIC DNA]</scope>
    <source>
        <strain evidence="6 7">ADMK78</strain>
    </source>
</reference>
<dbReference type="EC" id="2.7.7.65" evidence="1"/>
<evidence type="ECO:0000256" key="2">
    <source>
        <dbReference type="ARBA" id="ARBA00034247"/>
    </source>
</evidence>
<dbReference type="InterPro" id="IPR000160">
    <property type="entry name" value="GGDEF_dom"/>
</dbReference>
<keyword evidence="7" id="KW-1185">Reference proteome</keyword>
<feature type="domain" description="PAS" evidence="3">
    <location>
        <begin position="140"/>
        <end position="210"/>
    </location>
</feature>
<evidence type="ECO:0000313" key="6">
    <source>
        <dbReference type="EMBL" id="QLF69967.1"/>
    </source>
</evidence>
<gene>
    <name evidence="6" type="ORF">FE840_010700</name>
</gene>
<dbReference type="SMART" id="SM00267">
    <property type="entry name" value="GGDEF"/>
    <property type="match status" value="1"/>
</dbReference>
<dbReference type="Proteomes" id="UP000308530">
    <property type="component" value="Chromosome"/>
</dbReference>
<comment type="catalytic activity">
    <reaction evidence="2">
        <text>2 GTP = 3',3'-c-di-GMP + 2 diphosphate</text>
        <dbReference type="Rhea" id="RHEA:24898"/>
        <dbReference type="ChEBI" id="CHEBI:33019"/>
        <dbReference type="ChEBI" id="CHEBI:37565"/>
        <dbReference type="ChEBI" id="CHEBI:58805"/>
        <dbReference type="EC" id="2.7.7.65"/>
    </reaction>
</comment>
<evidence type="ECO:0000313" key="7">
    <source>
        <dbReference type="Proteomes" id="UP000308530"/>
    </source>
</evidence>
<dbReference type="PROSITE" id="PS50112">
    <property type="entry name" value="PAS"/>
    <property type="match status" value="1"/>
</dbReference>
<dbReference type="PROSITE" id="PS50113">
    <property type="entry name" value="PAC"/>
    <property type="match status" value="1"/>
</dbReference>